<evidence type="ECO:0000313" key="1">
    <source>
        <dbReference type="EMBL" id="NMK55590.1"/>
    </source>
</evidence>
<evidence type="ECO:0000313" key="2">
    <source>
        <dbReference type="EMBL" id="NMK98230.1"/>
    </source>
</evidence>
<reference evidence="3 4" key="1">
    <citation type="submission" date="2020-04" db="EMBL/GenBank/DDBJ databases">
        <title>The Epidemiology and Molecular Characteristics of Linezolid-Resistant Staphylococcus capitis in Huashan Hospital, Shanghai.</title>
        <authorList>
            <person name="Ding L."/>
            <person name="Li P."/>
            <person name="Yang Y."/>
            <person name="Lin D."/>
            <person name="Xu X."/>
        </authorList>
    </citation>
    <scope>NUCLEOTIDE SEQUENCE [LARGE SCALE GENOMIC DNA]</scope>
    <source>
        <strain evidence="2 4">12-86</strain>
        <strain evidence="1 3">17-84</strain>
    </source>
</reference>
<keyword evidence="3" id="KW-1185">Reference proteome</keyword>
<protein>
    <submittedName>
        <fullName evidence="2">Peptidase</fullName>
    </submittedName>
</protein>
<evidence type="ECO:0000313" key="4">
    <source>
        <dbReference type="Proteomes" id="UP000550736"/>
    </source>
</evidence>
<name>A0A7X9ZIN9_STACP</name>
<dbReference type="EMBL" id="JABBMI010000112">
    <property type="protein sequence ID" value="NMK55590.1"/>
    <property type="molecule type" value="Genomic_DNA"/>
</dbReference>
<evidence type="ECO:0000313" key="3">
    <source>
        <dbReference type="Proteomes" id="UP000538955"/>
    </source>
</evidence>
<gene>
    <name evidence="2" type="ORF">HHM13_09020</name>
    <name evidence="1" type="ORF">HHM24_12790</name>
</gene>
<dbReference type="Proteomes" id="UP000538955">
    <property type="component" value="Unassembled WGS sequence"/>
</dbReference>
<accession>A0A7X9ZIN9</accession>
<dbReference type="AlphaFoldDB" id="A0A7X9ZIN9"/>
<organism evidence="2 4">
    <name type="scientific">Staphylococcus capitis</name>
    <dbReference type="NCBI Taxonomy" id="29388"/>
    <lineage>
        <taxon>Bacteria</taxon>
        <taxon>Bacillati</taxon>
        <taxon>Bacillota</taxon>
        <taxon>Bacilli</taxon>
        <taxon>Bacillales</taxon>
        <taxon>Staphylococcaceae</taxon>
        <taxon>Staphylococcus</taxon>
    </lineage>
</organism>
<sequence>MMKSFNFKGIAIVMLFVTFITSLCLAFYLTKRKLYNANDLLKEVKTYFRNVKGSYIVHQPIVLNNVNHNQPIYQGGITAYHDGKLVDYEFYADANSGQVIDIIEL</sequence>
<proteinExistence type="predicted"/>
<dbReference type="Proteomes" id="UP000550736">
    <property type="component" value="Unassembled WGS sequence"/>
</dbReference>
<dbReference type="EMBL" id="JABBLX010000034">
    <property type="protein sequence ID" value="NMK98230.1"/>
    <property type="molecule type" value="Genomic_DNA"/>
</dbReference>
<comment type="caution">
    <text evidence="2">The sequence shown here is derived from an EMBL/GenBank/DDBJ whole genome shotgun (WGS) entry which is preliminary data.</text>
</comment>